<keyword evidence="5" id="KW-1185">Reference proteome</keyword>
<dbReference type="Proteomes" id="UP001140206">
    <property type="component" value="Chromosome 2"/>
</dbReference>
<evidence type="ECO:0000256" key="3">
    <source>
        <dbReference type="ARBA" id="ARBA00023315"/>
    </source>
</evidence>
<dbReference type="AlphaFoldDB" id="A0AAV8GEX9"/>
<organism evidence="4 5">
    <name type="scientific">Rhynchospora pubera</name>
    <dbReference type="NCBI Taxonomy" id="906938"/>
    <lineage>
        <taxon>Eukaryota</taxon>
        <taxon>Viridiplantae</taxon>
        <taxon>Streptophyta</taxon>
        <taxon>Embryophyta</taxon>
        <taxon>Tracheophyta</taxon>
        <taxon>Spermatophyta</taxon>
        <taxon>Magnoliopsida</taxon>
        <taxon>Liliopsida</taxon>
        <taxon>Poales</taxon>
        <taxon>Cyperaceae</taxon>
        <taxon>Cyperoideae</taxon>
        <taxon>Rhynchosporeae</taxon>
        <taxon>Rhynchospora</taxon>
    </lineage>
</organism>
<accession>A0AAV8GEX9</accession>
<comment type="similarity">
    <text evidence="1">Belongs to the plant acyltransferase family.</text>
</comment>
<evidence type="ECO:0000313" key="4">
    <source>
        <dbReference type="EMBL" id="KAJ4801882.1"/>
    </source>
</evidence>
<dbReference type="Gene3D" id="3.30.559.10">
    <property type="entry name" value="Chloramphenicol acetyltransferase-like domain"/>
    <property type="match status" value="2"/>
</dbReference>
<protein>
    <submittedName>
        <fullName evidence="4">Shikimate O-hydroxycinnamoyltransferase</fullName>
    </submittedName>
</protein>
<keyword evidence="3" id="KW-0012">Acyltransferase</keyword>
<proteinExistence type="inferred from homology"/>
<dbReference type="InterPro" id="IPR050317">
    <property type="entry name" value="Plant_Fungal_Acyltransferase"/>
</dbReference>
<dbReference type="PANTHER" id="PTHR31642:SF138">
    <property type="entry name" value="PUTRESCINE HYDROXYCINNAMOYLTRANSFERASE 1"/>
    <property type="match status" value="1"/>
</dbReference>
<keyword evidence="2" id="KW-0808">Transferase</keyword>
<dbReference type="GO" id="GO:0016747">
    <property type="term" value="F:acyltransferase activity, transferring groups other than amino-acyl groups"/>
    <property type="evidence" value="ECO:0007669"/>
    <property type="project" value="TreeGrafter"/>
</dbReference>
<evidence type="ECO:0000313" key="5">
    <source>
        <dbReference type="Proteomes" id="UP001140206"/>
    </source>
</evidence>
<dbReference type="PANTHER" id="PTHR31642">
    <property type="entry name" value="TRICHOTHECENE 3-O-ACETYLTRANSFERASE"/>
    <property type="match status" value="1"/>
</dbReference>
<evidence type="ECO:0000256" key="1">
    <source>
        <dbReference type="ARBA" id="ARBA00009861"/>
    </source>
</evidence>
<sequence>MDSLYFFPIKDRHEEKRDCLSTSLSRTQKMVEITQSTIVTPSEETPKRKIWLSNLDVVAARGYTPTIYVYPSTGRKDFFPVDALKAALAKALVVFYPLAGRLNRDPETGRPEIDCTGGGVISFTASLDATLDDFKDFAPSAEMRKKLVPVADSADPPCAMMMLQMTRLRCGGIILGFAIHHYTFDGRGASLFIKTFSAFARGDLETVPTPFFDRTLLRARSPPSISFDHSDYTPNVFQSEAPSSTLSQVVCANLKLTKEQIHSLKILAGGERVSTFRAVVAHVWKCSCIARGLASDAETQLLLPVDLRGRFKPPLAPTYIGNPTMRTKAVAKVEELVSNTLEFGANLIQRAVDNITDEFGRSLIDHLESMDLEALCKRGAMSNTSLMAISWLSVPMYDADFGWGEPILMARAQMYGSGYVYLSRVPAMDGGISVIVGLEPDSMQCFKKILYEEIEEKIL</sequence>
<comment type="caution">
    <text evidence="4">The sequence shown here is derived from an EMBL/GenBank/DDBJ whole genome shotgun (WGS) entry which is preliminary data.</text>
</comment>
<reference evidence="4" key="1">
    <citation type="submission" date="2022-08" db="EMBL/GenBank/DDBJ databases">
        <authorList>
            <person name="Marques A."/>
        </authorList>
    </citation>
    <scope>NUCLEOTIDE SEQUENCE</scope>
    <source>
        <strain evidence="4">RhyPub2mFocal</strain>
        <tissue evidence="4">Leaves</tissue>
    </source>
</reference>
<dbReference type="Pfam" id="PF02458">
    <property type="entry name" value="Transferase"/>
    <property type="match status" value="1"/>
</dbReference>
<gene>
    <name evidence="4" type="ORF">LUZ62_053128</name>
</gene>
<evidence type="ECO:0000256" key="2">
    <source>
        <dbReference type="ARBA" id="ARBA00022679"/>
    </source>
</evidence>
<dbReference type="EMBL" id="JAMFTS010000002">
    <property type="protein sequence ID" value="KAJ4801882.1"/>
    <property type="molecule type" value="Genomic_DNA"/>
</dbReference>
<name>A0AAV8GEX9_9POAL</name>
<dbReference type="InterPro" id="IPR023213">
    <property type="entry name" value="CAT-like_dom_sf"/>
</dbReference>